<dbReference type="Pfam" id="PF00531">
    <property type="entry name" value="Death"/>
    <property type="match status" value="1"/>
</dbReference>
<evidence type="ECO:0000313" key="2">
    <source>
        <dbReference type="EnsemblMetazoa" id="Aqu2.1.06836_001"/>
    </source>
</evidence>
<accession>A0A1X7SXM7</accession>
<dbReference type="AlphaFoldDB" id="A0A1X7SXM7"/>
<dbReference type="GO" id="GO:0007165">
    <property type="term" value="P:signal transduction"/>
    <property type="evidence" value="ECO:0007669"/>
    <property type="project" value="InterPro"/>
</dbReference>
<evidence type="ECO:0000259" key="1">
    <source>
        <dbReference type="PROSITE" id="PS50017"/>
    </source>
</evidence>
<dbReference type="InterPro" id="IPR000488">
    <property type="entry name" value="Death_dom"/>
</dbReference>
<dbReference type="OrthoDB" id="100767at2759"/>
<dbReference type="Gene3D" id="1.10.533.10">
    <property type="entry name" value="Death Domain, Fas"/>
    <property type="match status" value="1"/>
</dbReference>
<organism evidence="2">
    <name type="scientific">Amphimedon queenslandica</name>
    <name type="common">Sponge</name>
    <dbReference type="NCBI Taxonomy" id="400682"/>
    <lineage>
        <taxon>Eukaryota</taxon>
        <taxon>Metazoa</taxon>
        <taxon>Porifera</taxon>
        <taxon>Demospongiae</taxon>
        <taxon>Heteroscleromorpha</taxon>
        <taxon>Haplosclerida</taxon>
        <taxon>Niphatidae</taxon>
        <taxon>Amphimedon</taxon>
    </lineage>
</organism>
<dbReference type="CDD" id="cd01670">
    <property type="entry name" value="Death"/>
    <property type="match status" value="1"/>
</dbReference>
<reference evidence="2" key="1">
    <citation type="submission" date="2017-05" db="UniProtKB">
        <authorList>
            <consortium name="EnsemblMetazoa"/>
        </authorList>
    </citation>
    <scope>IDENTIFICATION</scope>
</reference>
<feature type="domain" description="Death" evidence="1">
    <location>
        <begin position="40"/>
        <end position="117"/>
    </location>
</feature>
<sequence length="121" mass="13378">AETSESPPSKRSRTVQPTGLLDTSNLIDVLDVLGKHGYSGVSYYKLGLRLGLHSGTLDVIEKDNKGDTNSCLRKCLTAWLEQRDSVMRRGRPTYDTLIQALRDEGENAVADGIERDINSKE</sequence>
<dbReference type="EnsemblMetazoa" id="Aqu2.1.06836_001">
    <property type="protein sequence ID" value="Aqu2.1.06836_001"/>
    <property type="gene ID" value="Aqu2.1.06836"/>
</dbReference>
<name>A0A1X7SXM7_AMPQE</name>
<dbReference type="InterPro" id="IPR011029">
    <property type="entry name" value="DEATH-like_dom_sf"/>
</dbReference>
<dbReference type="PROSITE" id="PS50017">
    <property type="entry name" value="DEATH_DOMAIN"/>
    <property type="match status" value="1"/>
</dbReference>
<proteinExistence type="predicted"/>
<protein>
    <recommendedName>
        <fullName evidence="1">Death domain-containing protein</fullName>
    </recommendedName>
</protein>
<dbReference type="SUPFAM" id="SSF47986">
    <property type="entry name" value="DEATH domain"/>
    <property type="match status" value="1"/>
</dbReference>
<dbReference type="InParanoid" id="A0A1X7SXM7"/>